<protein>
    <submittedName>
        <fullName evidence="2">Uncharacterized protein</fullName>
    </submittedName>
</protein>
<gene>
    <name evidence="2" type="ORF">GTO87_07890</name>
</gene>
<name>A0A7H9EMI9_9LACO</name>
<dbReference type="NCBIfam" id="TIGR03715">
    <property type="entry name" value="KxYKxGKxW"/>
    <property type="match status" value="1"/>
</dbReference>
<organism evidence="2 3">
    <name type="scientific">Ligilactobacillus saerimneri</name>
    <dbReference type="NCBI Taxonomy" id="228229"/>
    <lineage>
        <taxon>Bacteria</taxon>
        <taxon>Bacillati</taxon>
        <taxon>Bacillota</taxon>
        <taxon>Bacilli</taxon>
        <taxon>Lactobacillales</taxon>
        <taxon>Lactobacillaceae</taxon>
        <taxon>Ligilactobacillus</taxon>
    </lineage>
</organism>
<dbReference type="KEGG" id="lsw:GTO87_07890"/>
<evidence type="ECO:0000313" key="2">
    <source>
        <dbReference type="EMBL" id="QLL78507.1"/>
    </source>
</evidence>
<proteinExistence type="predicted"/>
<sequence length="54" mass="6065">MKTLFRSEVKKRFKMYKSGKNWVVMPRVFLGLVMGLGAFAQTTMADTVDSTSAC</sequence>
<reference evidence="2 3" key="1">
    <citation type="submission" date="2020-01" db="EMBL/GenBank/DDBJ databases">
        <title>Complete and circular genome sequences of six lactobacillus isolates from horses.</title>
        <authorList>
            <person name="Hassan H.M."/>
        </authorList>
    </citation>
    <scope>NUCLEOTIDE SEQUENCE [LARGE SCALE GENOMIC DNA]</scope>
    <source>
        <strain evidence="2 3">1A</strain>
    </source>
</reference>
<dbReference type="RefSeq" id="WP_180848693.1">
    <property type="nucleotide sequence ID" value="NZ_CP047418.1"/>
</dbReference>
<evidence type="ECO:0000256" key="1">
    <source>
        <dbReference type="ARBA" id="ARBA00022729"/>
    </source>
</evidence>
<evidence type="ECO:0000313" key="3">
    <source>
        <dbReference type="Proteomes" id="UP000510886"/>
    </source>
</evidence>
<dbReference type="AlphaFoldDB" id="A0A7H9EMI9"/>
<accession>A0A7H9EMI9</accession>
<dbReference type="InterPro" id="IPR022263">
    <property type="entry name" value="KxYKxGKxW"/>
</dbReference>
<dbReference type="Pfam" id="PF19258">
    <property type="entry name" value="KxYKxGKxW_sig"/>
    <property type="match status" value="1"/>
</dbReference>
<dbReference type="Proteomes" id="UP000510886">
    <property type="component" value="Chromosome"/>
</dbReference>
<dbReference type="EMBL" id="CP047418">
    <property type="protein sequence ID" value="QLL78507.1"/>
    <property type="molecule type" value="Genomic_DNA"/>
</dbReference>
<keyword evidence="1" id="KW-0732">Signal</keyword>